<reference evidence="1 2" key="1">
    <citation type="submission" date="2017-11" db="EMBL/GenBank/DDBJ databases">
        <title>Genomic Encyclopedia of Archaeal and Bacterial Type Strains, Phase II (KMG-II): From Individual Species to Whole Genera.</title>
        <authorList>
            <person name="Goeker M."/>
        </authorList>
    </citation>
    <scope>NUCLEOTIDE SEQUENCE [LARGE SCALE GENOMIC DNA]</scope>
    <source>
        <strain evidence="1 2">DSM 27393</strain>
    </source>
</reference>
<dbReference type="Pfam" id="PF13671">
    <property type="entry name" value="AAA_33"/>
    <property type="match status" value="1"/>
</dbReference>
<keyword evidence="1" id="KW-0808">Transferase</keyword>
<keyword evidence="2" id="KW-1185">Reference proteome</keyword>
<dbReference type="Gene3D" id="3.40.50.300">
    <property type="entry name" value="P-loop containing nucleotide triphosphate hydrolases"/>
    <property type="match status" value="1"/>
</dbReference>
<keyword evidence="1" id="KW-0418">Kinase</keyword>
<evidence type="ECO:0000313" key="2">
    <source>
        <dbReference type="Proteomes" id="UP000228758"/>
    </source>
</evidence>
<comment type="caution">
    <text evidence="1">The sequence shown here is derived from an EMBL/GenBank/DDBJ whole genome shotgun (WGS) entry which is preliminary data.</text>
</comment>
<evidence type="ECO:0000313" key="1">
    <source>
        <dbReference type="EMBL" id="PJJ72723.1"/>
    </source>
</evidence>
<dbReference type="EMBL" id="PGFF01000001">
    <property type="protein sequence ID" value="PJJ72723.1"/>
    <property type="molecule type" value="Genomic_DNA"/>
</dbReference>
<name>A0A2M9CLE8_9MICO</name>
<dbReference type="PANTHER" id="PTHR37807">
    <property type="entry name" value="OS07G0160300 PROTEIN"/>
    <property type="match status" value="1"/>
</dbReference>
<dbReference type="SUPFAM" id="SSF52540">
    <property type="entry name" value="P-loop containing nucleoside triphosphate hydrolases"/>
    <property type="match status" value="1"/>
</dbReference>
<dbReference type="GO" id="GO:0016301">
    <property type="term" value="F:kinase activity"/>
    <property type="evidence" value="ECO:0007669"/>
    <property type="project" value="UniProtKB-KW"/>
</dbReference>
<dbReference type="PANTHER" id="PTHR37807:SF3">
    <property type="entry name" value="OS07G0160300 PROTEIN"/>
    <property type="match status" value="1"/>
</dbReference>
<accession>A0A2M9CLE8</accession>
<protein>
    <submittedName>
        <fullName evidence="1">Putative kinase</fullName>
    </submittedName>
</protein>
<dbReference type="InterPro" id="IPR027417">
    <property type="entry name" value="P-loop_NTPase"/>
</dbReference>
<organism evidence="1 2">
    <name type="scientific">Diaminobutyricimonas aerilata</name>
    <dbReference type="NCBI Taxonomy" id="1162967"/>
    <lineage>
        <taxon>Bacteria</taxon>
        <taxon>Bacillati</taxon>
        <taxon>Actinomycetota</taxon>
        <taxon>Actinomycetes</taxon>
        <taxon>Micrococcales</taxon>
        <taxon>Microbacteriaceae</taxon>
        <taxon>Diaminobutyricimonas</taxon>
    </lineage>
</organism>
<dbReference type="Proteomes" id="UP000228758">
    <property type="component" value="Unassembled WGS sequence"/>
</dbReference>
<dbReference type="OrthoDB" id="3819922at2"/>
<sequence>MLIAMAGLPGAGKSTIAALVGRRLGVATVSVDPLESAILTAGIDPDQPTGLAAYLVAETLADAILAAGQTVIVDAVNAVGPAREQWVRLAAKHKVPLRFVEIECSDPEVHRRRLEKRRRNLAHLAEPTWHAVEQSLEEYAEWSGEAALAPRVTLDSVHPIDANAERAIAFVTD</sequence>
<dbReference type="AlphaFoldDB" id="A0A2M9CLE8"/>
<gene>
    <name evidence="1" type="ORF">CLV46_2298</name>
</gene>
<proteinExistence type="predicted"/>